<dbReference type="Proteomes" id="UP001056120">
    <property type="component" value="Linkage Group LG01"/>
</dbReference>
<dbReference type="EMBL" id="CM042018">
    <property type="protein sequence ID" value="KAI3830147.1"/>
    <property type="molecule type" value="Genomic_DNA"/>
</dbReference>
<sequence length="157" mass="18224">MNSHECFVVHAGSHLYIWQGTQSTYEQQQWAVKVADFLKVCISYSYLVSGFMLQYIRSLWLIFILFWLGLRGKENVSTNKVSLETIRDPHLFAFSLSKGKFEVGLELVEDVYNFDQDDLLPEDMLVLDTHAEVFVWVGQAVDTKEKKNALDYGQVFR</sequence>
<accession>A0ACB9KD15</accession>
<protein>
    <submittedName>
        <fullName evidence="1">Uncharacterized protein</fullName>
    </submittedName>
</protein>
<name>A0ACB9KD15_9ASTR</name>
<evidence type="ECO:0000313" key="1">
    <source>
        <dbReference type="EMBL" id="KAI3830147.1"/>
    </source>
</evidence>
<gene>
    <name evidence="1" type="ORF">L1987_04281</name>
</gene>
<reference evidence="2" key="1">
    <citation type="journal article" date="2022" name="Mol. Ecol. Resour.">
        <title>The genomes of chicory, endive, great burdock and yacon provide insights into Asteraceae palaeo-polyploidization history and plant inulin production.</title>
        <authorList>
            <person name="Fan W."/>
            <person name="Wang S."/>
            <person name="Wang H."/>
            <person name="Wang A."/>
            <person name="Jiang F."/>
            <person name="Liu H."/>
            <person name="Zhao H."/>
            <person name="Xu D."/>
            <person name="Zhang Y."/>
        </authorList>
    </citation>
    <scope>NUCLEOTIDE SEQUENCE [LARGE SCALE GENOMIC DNA]</scope>
    <source>
        <strain evidence="2">cv. Yunnan</strain>
    </source>
</reference>
<evidence type="ECO:0000313" key="2">
    <source>
        <dbReference type="Proteomes" id="UP001056120"/>
    </source>
</evidence>
<comment type="caution">
    <text evidence="1">The sequence shown here is derived from an EMBL/GenBank/DDBJ whole genome shotgun (WGS) entry which is preliminary data.</text>
</comment>
<organism evidence="1 2">
    <name type="scientific">Smallanthus sonchifolius</name>
    <dbReference type="NCBI Taxonomy" id="185202"/>
    <lineage>
        <taxon>Eukaryota</taxon>
        <taxon>Viridiplantae</taxon>
        <taxon>Streptophyta</taxon>
        <taxon>Embryophyta</taxon>
        <taxon>Tracheophyta</taxon>
        <taxon>Spermatophyta</taxon>
        <taxon>Magnoliopsida</taxon>
        <taxon>eudicotyledons</taxon>
        <taxon>Gunneridae</taxon>
        <taxon>Pentapetalae</taxon>
        <taxon>asterids</taxon>
        <taxon>campanulids</taxon>
        <taxon>Asterales</taxon>
        <taxon>Asteraceae</taxon>
        <taxon>Asteroideae</taxon>
        <taxon>Heliantheae alliance</taxon>
        <taxon>Millerieae</taxon>
        <taxon>Smallanthus</taxon>
    </lineage>
</organism>
<reference evidence="1 2" key="2">
    <citation type="journal article" date="2022" name="Mol. Ecol. Resour.">
        <title>The genomes of chicory, endive, great burdock and yacon provide insights into Asteraceae paleo-polyploidization history and plant inulin production.</title>
        <authorList>
            <person name="Fan W."/>
            <person name="Wang S."/>
            <person name="Wang H."/>
            <person name="Wang A."/>
            <person name="Jiang F."/>
            <person name="Liu H."/>
            <person name="Zhao H."/>
            <person name="Xu D."/>
            <person name="Zhang Y."/>
        </authorList>
    </citation>
    <scope>NUCLEOTIDE SEQUENCE [LARGE SCALE GENOMIC DNA]</scope>
    <source>
        <strain evidence="2">cv. Yunnan</strain>
        <tissue evidence="1">Leaves</tissue>
    </source>
</reference>
<keyword evidence="2" id="KW-1185">Reference proteome</keyword>
<proteinExistence type="predicted"/>